<accession>A0A366LYK1</accession>
<feature type="domain" description="Aminoglycoside phosphotransferase" evidence="4">
    <location>
        <begin position="84"/>
        <end position="312"/>
    </location>
</feature>
<dbReference type="InterPro" id="IPR002575">
    <property type="entry name" value="Aminoglycoside_PTrfase"/>
</dbReference>
<feature type="compositionally biased region" description="Basic and acidic residues" evidence="3">
    <location>
        <begin position="37"/>
        <end position="46"/>
    </location>
</feature>
<comment type="caution">
    <text evidence="5">The sequence shown here is derived from an EMBL/GenBank/DDBJ whole genome shotgun (WGS) entry which is preliminary data.</text>
</comment>
<comment type="similarity">
    <text evidence="1">Belongs to the class-III pyridoxal-phosphate-dependent aminotransferase family.</text>
</comment>
<dbReference type="Proteomes" id="UP000253303">
    <property type="component" value="Unassembled WGS sequence"/>
</dbReference>
<organism evidence="5 6">
    <name type="scientific">Spongiactinospora rosea</name>
    <dbReference type="NCBI Taxonomy" id="2248750"/>
    <lineage>
        <taxon>Bacteria</taxon>
        <taxon>Bacillati</taxon>
        <taxon>Actinomycetota</taxon>
        <taxon>Actinomycetes</taxon>
        <taxon>Streptosporangiales</taxon>
        <taxon>Streptosporangiaceae</taxon>
        <taxon>Spongiactinospora</taxon>
    </lineage>
</organism>
<dbReference type="Gene3D" id="3.90.1150.10">
    <property type="entry name" value="Aspartate Aminotransferase, domain 1"/>
    <property type="match status" value="1"/>
</dbReference>
<dbReference type="Pfam" id="PF01636">
    <property type="entry name" value="APH"/>
    <property type="match status" value="1"/>
</dbReference>
<evidence type="ECO:0000259" key="4">
    <source>
        <dbReference type="Pfam" id="PF01636"/>
    </source>
</evidence>
<reference evidence="5 6" key="1">
    <citation type="submission" date="2018-06" db="EMBL/GenBank/DDBJ databases">
        <title>Sphaerisporangium craniellae sp. nov., isolated from a marine sponge in the South China Sea.</title>
        <authorList>
            <person name="Li L."/>
        </authorList>
    </citation>
    <scope>NUCLEOTIDE SEQUENCE [LARGE SCALE GENOMIC DNA]</scope>
    <source>
        <strain evidence="5 6">LHW63015</strain>
    </source>
</reference>
<gene>
    <name evidence="5" type="ORF">DP939_20440</name>
</gene>
<evidence type="ECO:0000256" key="3">
    <source>
        <dbReference type="SAM" id="MobiDB-lite"/>
    </source>
</evidence>
<dbReference type="InterPro" id="IPR015422">
    <property type="entry name" value="PyrdxlP-dep_Trfase_small"/>
</dbReference>
<name>A0A366LYK1_9ACTN</name>
<protein>
    <submittedName>
        <fullName evidence="5">Aminotransferase</fullName>
    </submittedName>
</protein>
<dbReference type="GO" id="GO:0030170">
    <property type="term" value="F:pyridoxal phosphate binding"/>
    <property type="evidence" value="ECO:0007669"/>
    <property type="project" value="InterPro"/>
</dbReference>
<dbReference type="AlphaFoldDB" id="A0A366LYK1"/>
<dbReference type="Gene3D" id="3.90.1200.10">
    <property type="match status" value="1"/>
</dbReference>
<dbReference type="GO" id="GO:0008483">
    <property type="term" value="F:transaminase activity"/>
    <property type="evidence" value="ECO:0007669"/>
    <property type="project" value="UniProtKB-KW"/>
</dbReference>
<sequence length="1036" mass="110300">MGPGAPGRRGRSRRGRRVSAGSPVRHTSTAVNQPGEGSHRVAAKTDHIDERFERITAGVPDLPEPRIREILRDRFGVRAAAALRPLAGETDRNLYVRDEDGAEFVFKLTGRADLPAVEFQSALLRHLADRDPSLAVPRVVPGVDGETVAIVEDGGRELVARVLTWVSGRPLAEAGRRSAELMADVGAVTGRLTAATATFEHPDPPAPHYWEFGHMGAALAGALPYVTDGELRAALERVREAYGPVLAERFAELPVAVVHHDLNAFNVLVTRTGQRTRVSGLIDFGDALPTARIADLAVLAASVMRGQPDPLGVARALTASYHTACPLTEAEADALFPLIALRAATVAGTAARLNAEERHGDPRHRSAAAADLVRTLAATSPELGVATLRQACGMAAHPAAGAVTAWLAGHAAPPAKLLDGALTAVDLSVTGDAYDGADPREPAELRAAARAAIEAVPHGVPVGRYGEPRFLEPADPGEALGVELFAPPGTPVSAPLAGRFEHVAGEPALCHEPAPGVRFWTLYGGLAPALADGEDVPAGGRIGEIAPGADDDGLPARLRLRVAAVPLTAPAPHRTGPAEAGAWRALLPDPTPLLAGCVAGRAVTAWTPVIDTALRGRKAHLPETHPTYFQQPINMVRARDCRFYDEHGRGYLDALNNVTLVGHCHPRLVAAASRQLGRLNTNSRFVYDLLSEYAERLTATLPDGLDVVYFVNSGSEANDLALRISRYLTKRDDVVIIDDAYHGYTTVVADVSPSRYRHYGKPDTTHPTPVPDRYRGAYGYDDPQAGAKYAAHVIETFDKLAAEGRAPAAYLFEALLAGGGQVVLPPGYLAPIFAAAAERGIVTIADEVQVGFGRLGEAFWGFQTQGPEVVPDMVTMGKSMGNGFPVAALVTTREISRAFDPTGRFFSTYGGNPVACAVGLELLDIMEEEDLQRNALITGGYLLERLGGLAAKHELIGDVRGQGFYSGVEFVRDRETKEPASEETLIICERLKDEGVLVYPTGPHWNILKLKPPLSFTPAMADEFAAALDRVLEAGW</sequence>
<evidence type="ECO:0000256" key="1">
    <source>
        <dbReference type="ARBA" id="ARBA00008954"/>
    </source>
</evidence>
<evidence type="ECO:0000313" key="6">
    <source>
        <dbReference type="Proteomes" id="UP000253303"/>
    </source>
</evidence>
<dbReference type="SUPFAM" id="SSF56112">
    <property type="entry name" value="Protein kinase-like (PK-like)"/>
    <property type="match status" value="1"/>
</dbReference>
<dbReference type="EMBL" id="QMEY01000008">
    <property type="protein sequence ID" value="RBQ18252.1"/>
    <property type="molecule type" value="Genomic_DNA"/>
</dbReference>
<dbReference type="Gene3D" id="3.40.640.10">
    <property type="entry name" value="Type I PLP-dependent aspartate aminotransferase-like (Major domain)"/>
    <property type="match status" value="1"/>
</dbReference>
<dbReference type="InterPro" id="IPR011009">
    <property type="entry name" value="Kinase-like_dom_sf"/>
</dbReference>
<keyword evidence="2" id="KW-0663">Pyridoxal phosphate</keyword>
<feature type="compositionally biased region" description="Basic residues" evidence="3">
    <location>
        <begin position="8"/>
        <end position="17"/>
    </location>
</feature>
<dbReference type="InterPro" id="IPR015424">
    <property type="entry name" value="PyrdxlP-dep_Trfase"/>
</dbReference>
<dbReference type="PANTHER" id="PTHR45688">
    <property type="match status" value="1"/>
</dbReference>
<dbReference type="SUPFAM" id="SSF53383">
    <property type="entry name" value="PLP-dependent transferases"/>
    <property type="match status" value="1"/>
</dbReference>
<keyword evidence="5" id="KW-0808">Transferase</keyword>
<dbReference type="Pfam" id="PF00202">
    <property type="entry name" value="Aminotran_3"/>
    <property type="match status" value="1"/>
</dbReference>
<proteinExistence type="inferred from homology"/>
<keyword evidence="6" id="KW-1185">Reference proteome</keyword>
<dbReference type="InterPro" id="IPR015421">
    <property type="entry name" value="PyrdxlP-dep_Trfase_major"/>
</dbReference>
<dbReference type="CDD" id="cd00610">
    <property type="entry name" value="OAT_like"/>
    <property type="match status" value="1"/>
</dbReference>
<evidence type="ECO:0000313" key="5">
    <source>
        <dbReference type="EMBL" id="RBQ18252.1"/>
    </source>
</evidence>
<evidence type="ECO:0000256" key="2">
    <source>
        <dbReference type="ARBA" id="ARBA00022898"/>
    </source>
</evidence>
<feature type="region of interest" description="Disordered" evidence="3">
    <location>
        <begin position="1"/>
        <end position="46"/>
    </location>
</feature>
<keyword evidence="5" id="KW-0032">Aminotransferase</keyword>
<dbReference type="PANTHER" id="PTHR45688:SF13">
    <property type="entry name" value="ALANINE--GLYOXYLATE AMINOTRANSFERASE 2-LIKE"/>
    <property type="match status" value="1"/>
</dbReference>
<dbReference type="InterPro" id="IPR005814">
    <property type="entry name" value="Aminotrans_3"/>
</dbReference>